<comment type="caution">
    <text evidence="2">The sequence shown here is derived from an EMBL/GenBank/DDBJ whole genome shotgun (WGS) entry which is preliminary data.</text>
</comment>
<feature type="region of interest" description="Disordered" evidence="1">
    <location>
        <begin position="276"/>
        <end position="299"/>
    </location>
</feature>
<organism evidence="2 3">
    <name type="scientific">Candidatus Amesbacteria bacterium GW2011_GWA2_42_12</name>
    <dbReference type="NCBI Taxonomy" id="1618356"/>
    <lineage>
        <taxon>Bacteria</taxon>
        <taxon>Candidatus Amesiibacteriota</taxon>
    </lineage>
</organism>
<dbReference type="Gene3D" id="3.40.630.30">
    <property type="match status" value="1"/>
</dbReference>
<reference evidence="2 3" key="1">
    <citation type="journal article" date="2015" name="Nature">
        <title>rRNA introns, odd ribosomes, and small enigmatic genomes across a large radiation of phyla.</title>
        <authorList>
            <person name="Brown C.T."/>
            <person name="Hug L.A."/>
            <person name="Thomas B.C."/>
            <person name="Sharon I."/>
            <person name="Castelle C.J."/>
            <person name="Singh A."/>
            <person name="Wilkins M.J."/>
            <person name="Williams K.H."/>
            <person name="Banfield J.F."/>
        </authorList>
    </citation>
    <scope>NUCLEOTIDE SEQUENCE [LARGE SCALE GENOMIC DNA]</scope>
</reference>
<sequence length="299" mass="34523">MNEFTSIETLKQHNATTDQGAIDRVAITNEKGTAEVILTQYPSDKKEKKPIGIRMAWKKRFNPEDLQHMRETLEDSRVQKYLTDLSEIDEASDRDIESWMRNTDKDFDYGFLIPIARFEQGSNVTEKHGEFVGFSYVYREETKDKRPIARTKRLQEMFPNLGIDRDTDVFSLSFAKYPQAEKGLIADGVRQTLIRLSGMQDFVEAAKKQTKPIAMIAYVEESNIPSKNLLEQCGFIKVGNIPYDNTKKEHEHPSAVYVLNWNTLFPWENASAFQPEEKDANQRHAPQFVYGRRLNSTSP</sequence>
<dbReference type="InterPro" id="IPR016181">
    <property type="entry name" value="Acyl_CoA_acyltransferase"/>
</dbReference>
<dbReference type="EMBL" id="LCCN01000014">
    <property type="protein sequence ID" value="KKS31740.1"/>
    <property type="molecule type" value="Genomic_DNA"/>
</dbReference>
<dbReference type="STRING" id="1618356.UU93_C0014G0002"/>
<evidence type="ECO:0000256" key="1">
    <source>
        <dbReference type="SAM" id="MobiDB-lite"/>
    </source>
</evidence>
<accession>A0A0G0Y4L8</accession>
<dbReference type="Proteomes" id="UP000034160">
    <property type="component" value="Unassembled WGS sequence"/>
</dbReference>
<evidence type="ECO:0000313" key="3">
    <source>
        <dbReference type="Proteomes" id="UP000034160"/>
    </source>
</evidence>
<gene>
    <name evidence="2" type="ORF">UU93_C0014G0002</name>
</gene>
<evidence type="ECO:0000313" key="2">
    <source>
        <dbReference type="EMBL" id="KKS31740.1"/>
    </source>
</evidence>
<dbReference type="SUPFAM" id="SSF55729">
    <property type="entry name" value="Acyl-CoA N-acyltransferases (Nat)"/>
    <property type="match status" value="1"/>
</dbReference>
<protein>
    <submittedName>
        <fullName evidence="2">Uncharacterized protein</fullName>
    </submittedName>
</protein>
<proteinExistence type="predicted"/>
<name>A0A0G0Y4L8_9BACT</name>
<dbReference type="AlphaFoldDB" id="A0A0G0Y4L8"/>